<evidence type="ECO:0000256" key="1">
    <source>
        <dbReference type="SAM" id="Coils"/>
    </source>
</evidence>
<evidence type="ECO:0000259" key="3">
    <source>
        <dbReference type="Pfam" id="PF07510"/>
    </source>
</evidence>
<evidence type="ECO:0000259" key="2">
    <source>
        <dbReference type="Pfam" id="PF03235"/>
    </source>
</evidence>
<dbReference type="RefSeq" id="WP_093024980.1">
    <property type="nucleotide sequence ID" value="NZ_FPBK01000006.1"/>
</dbReference>
<feature type="domain" description="GmrSD restriction endonucleases N-terminal" evidence="2">
    <location>
        <begin position="26"/>
        <end position="245"/>
    </location>
</feature>
<gene>
    <name evidence="4" type="ORF">SAMN05216480_10684</name>
</gene>
<feature type="coiled-coil region" evidence="1">
    <location>
        <begin position="480"/>
        <end position="507"/>
    </location>
</feature>
<reference evidence="4 5" key="1">
    <citation type="submission" date="2016-10" db="EMBL/GenBank/DDBJ databases">
        <authorList>
            <person name="de Groot N.N."/>
        </authorList>
    </citation>
    <scope>NUCLEOTIDE SEQUENCE [LARGE SCALE GENOMIC DNA]</scope>
    <source>
        <strain evidence="4 5">CGMCC 1.12333</strain>
    </source>
</reference>
<name>A0A1I7GXX6_9FLAO</name>
<dbReference type="STRING" id="1224947.SAMN05216480_10684"/>
<organism evidence="4 5">
    <name type="scientific">Pustulibacterium marinum</name>
    <dbReference type="NCBI Taxonomy" id="1224947"/>
    <lineage>
        <taxon>Bacteria</taxon>
        <taxon>Pseudomonadati</taxon>
        <taxon>Bacteroidota</taxon>
        <taxon>Flavobacteriia</taxon>
        <taxon>Flavobacteriales</taxon>
        <taxon>Flavobacteriaceae</taxon>
        <taxon>Pustulibacterium</taxon>
    </lineage>
</organism>
<dbReference type="EMBL" id="FPBK01000006">
    <property type="protein sequence ID" value="SFU53314.1"/>
    <property type="molecule type" value="Genomic_DNA"/>
</dbReference>
<evidence type="ECO:0000313" key="4">
    <source>
        <dbReference type="EMBL" id="SFU53314.1"/>
    </source>
</evidence>
<proteinExistence type="predicted"/>
<feature type="domain" description="GmrSD restriction endonucleases C-terminal" evidence="3">
    <location>
        <begin position="497"/>
        <end position="562"/>
    </location>
</feature>
<dbReference type="Proteomes" id="UP000199138">
    <property type="component" value="Unassembled WGS sequence"/>
</dbReference>
<keyword evidence="5" id="KW-1185">Reference proteome</keyword>
<dbReference type="InterPro" id="IPR004919">
    <property type="entry name" value="GmrSD_N"/>
</dbReference>
<dbReference type="AlphaFoldDB" id="A0A1I7GXX6"/>
<dbReference type="OrthoDB" id="9798761at2"/>
<keyword evidence="1" id="KW-0175">Coiled coil</keyword>
<dbReference type="PANTHER" id="PTHR35149:SF1">
    <property type="entry name" value="DUF5655 DOMAIN-CONTAINING PROTEIN"/>
    <property type="match status" value="1"/>
</dbReference>
<evidence type="ECO:0008006" key="6">
    <source>
        <dbReference type="Google" id="ProtNLM"/>
    </source>
</evidence>
<dbReference type="PANTHER" id="PTHR35149">
    <property type="entry name" value="SLL5132 PROTEIN"/>
    <property type="match status" value="1"/>
</dbReference>
<sequence>MSNEKKELHKIDLLTINELNTHQDLDSFYVASYQRGYRWGITQIKHLLEDINEVAEDKKYCIQPLAVTPREDKCWELIDGQQRSTTIYLIQAALKNNFAINGTNSYNLGYNTRETTKVFLKAIKEKDHLKEFTKAIKDTSNLFINENFKTFIDQQWENFCEKYRDEDNIDNYHIFQAYLTITAWLNNKNGEERKIFHNKLVNQTYIIWHPVQIEQRGQQTVEDFFINMNAGKIKLSSAELIKALFIRDIDKSEEAWDIKTMRKQKFANEWDSIENELHNDELWFFINNSDQNGFDTRIDKLFQMDCSAKGRKSEEDTYEVYTEEENRNWESIKRIFQRLKEWFEEVEVFHLIGFIVNSNHMTIEQLIDKTAKKTKSETKKYFNDVIKELFDREVTRNEKRIKEYSLENLDYNQSTQQCNDVLLLYNIKLIEANFPGQRFPFNLYQQNDTQWSIEHIHPQNPAKLTNREEAMDWLEDYKKRMDNEIDLKEKKQKIDEIEELLKKEEKEGKITNDIAEKLREFAEEVNEELGLHGIGNLALLDKITNSSIGNKSFSKKRKIIIDGSERSVTDKKTATYIPLGTVNNFLKKTTNTSDGNISLSFWSAADAEDYTKNIETLLTTYLPQKQGNHE</sequence>
<protein>
    <recommendedName>
        <fullName evidence="6">DUF262 domain-containing protein</fullName>
    </recommendedName>
</protein>
<accession>A0A1I7GXX6</accession>
<dbReference type="InterPro" id="IPR011089">
    <property type="entry name" value="GmrSD_C"/>
</dbReference>
<dbReference type="Pfam" id="PF03235">
    <property type="entry name" value="GmrSD_N"/>
    <property type="match status" value="1"/>
</dbReference>
<dbReference type="Pfam" id="PF07510">
    <property type="entry name" value="GmrSD_C"/>
    <property type="match status" value="1"/>
</dbReference>
<evidence type="ECO:0000313" key="5">
    <source>
        <dbReference type="Proteomes" id="UP000199138"/>
    </source>
</evidence>